<dbReference type="Pfam" id="PF13487">
    <property type="entry name" value="HD_5"/>
    <property type="match status" value="1"/>
</dbReference>
<dbReference type="Proteomes" id="UP001149140">
    <property type="component" value="Unassembled WGS sequence"/>
</dbReference>
<dbReference type="AlphaFoldDB" id="A0A9X3MLW3"/>
<name>A0A9X3MLW3_9ACTN</name>
<comment type="caution">
    <text evidence="2">The sequence shown here is derived from an EMBL/GenBank/DDBJ whole genome shotgun (WGS) entry which is preliminary data.</text>
</comment>
<dbReference type="InterPro" id="IPR010093">
    <property type="entry name" value="SinI_DNA-bd"/>
</dbReference>
<dbReference type="RefSeq" id="WP_270037580.1">
    <property type="nucleotide sequence ID" value="NZ_JAPDOD010000001.1"/>
</dbReference>
<keyword evidence="2" id="KW-0238">DNA-binding</keyword>
<dbReference type="InterPro" id="IPR041657">
    <property type="entry name" value="HTH_17"/>
</dbReference>
<dbReference type="Pfam" id="PF12728">
    <property type="entry name" value="HTH_17"/>
    <property type="match status" value="1"/>
</dbReference>
<dbReference type="CDD" id="cd00077">
    <property type="entry name" value="HDc"/>
    <property type="match status" value="1"/>
</dbReference>
<dbReference type="SUPFAM" id="SSF46955">
    <property type="entry name" value="Putative DNA-binding domain"/>
    <property type="match status" value="1"/>
</dbReference>
<dbReference type="InterPro" id="IPR003607">
    <property type="entry name" value="HD/PDEase_dom"/>
</dbReference>
<gene>
    <name evidence="2" type="ORF">OM076_01615</name>
</gene>
<sequence length="373" mass="40397">MIEPRAHLQRISAYCIAICGPLGADPEVLAPAAWLHDLGMVAMNVGVRPGPLTERERRELLTHPEIGHALLAGSSTPVLELASRIALTHHEHFDGGGYPRGIAAEEIPLAGRIVAVADAFDALVTNRVYRRAGSVAEAAGVLRAQRGQQFDPQVVDAFLDAMDAMRSVLTKYRAGECGAPEDYVTVSTAASVLAIPPSRVRRWADEGRLEVTRTPGGHRRFRLDDVRRLAADERSFGLLRSIALPRAPLPKLAGVLRTFGGEITTATVAAVYGDEPPGWFATSKAQPALRAWRKTLLDASVSGDFGRTLEASVKLMREAQAHSASLLERHTFLERFGQVTVRVLSRATAEPDELAGTRRLMAALQRHLLALQG</sequence>
<dbReference type="NCBIfam" id="TIGR01764">
    <property type="entry name" value="excise"/>
    <property type="match status" value="1"/>
</dbReference>
<dbReference type="SUPFAM" id="SSF109604">
    <property type="entry name" value="HD-domain/PDEase-like"/>
    <property type="match status" value="1"/>
</dbReference>
<protein>
    <submittedName>
        <fullName evidence="2">Excisionase family DNA-binding protein</fullName>
    </submittedName>
</protein>
<proteinExistence type="predicted"/>
<dbReference type="Gene3D" id="1.10.1660.10">
    <property type="match status" value="1"/>
</dbReference>
<dbReference type="GO" id="GO:0003677">
    <property type="term" value="F:DNA binding"/>
    <property type="evidence" value="ECO:0007669"/>
    <property type="project" value="UniProtKB-KW"/>
</dbReference>
<dbReference type="PANTHER" id="PTHR45228:SF1">
    <property type="entry name" value="CYCLIC DI-GMP PHOSPHODIESTERASE TM_0186"/>
    <property type="match status" value="1"/>
</dbReference>
<dbReference type="PANTHER" id="PTHR45228">
    <property type="entry name" value="CYCLIC DI-GMP PHOSPHODIESTERASE TM_0186-RELATED"/>
    <property type="match status" value="1"/>
</dbReference>
<accession>A0A9X3MLW3</accession>
<dbReference type="InterPro" id="IPR009061">
    <property type="entry name" value="DNA-bd_dom_put_sf"/>
</dbReference>
<feature type="domain" description="HD-GYP" evidence="1">
    <location>
        <begin position="1"/>
        <end position="174"/>
    </location>
</feature>
<keyword evidence="3" id="KW-1185">Reference proteome</keyword>
<dbReference type="EMBL" id="JAPDOD010000001">
    <property type="protein sequence ID" value="MDA0158946.1"/>
    <property type="molecule type" value="Genomic_DNA"/>
</dbReference>
<dbReference type="CDD" id="cd04762">
    <property type="entry name" value="HTH_MerR-trunc"/>
    <property type="match status" value="1"/>
</dbReference>
<dbReference type="InterPro" id="IPR037522">
    <property type="entry name" value="HD_GYP_dom"/>
</dbReference>
<evidence type="ECO:0000259" key="1">
    <source>
        <dbReference type="PROSITE" id="PS51832"/>
    </source>
</evidence>
<dbReference type="InterPro" id="IPR052020">
    <property type="entry name" value="Cyclic_di-GMP/3'3'-cGAMP_PDE"/>
</dbReference>
<reference evidence="2" key="1">
    <citation type="submission" date="2022-10" db="EMBL/GenBank/DDBJ databases">
        <title>The WGS of Solirubrobacter ginsenosidimutans DSM 21036.</title>
        <authorList>
            <person name="Jiang Z."/>
        </authorList>
    </citation>
    <scope>NUCLEOTIDE SEQUENCE</scope>
    <source>
        <strain evidence="2">DSM 21036</strain>
    </source>
</reference>
<evidence type="ECO:0000313" key="2">
    <source>
        <dbReference type="EMBL" id="MDA0158946.1"/>
    </source>
</evidence>
<dbReference type="Gene3D" id="1.10.3210.10">
    <property type="entry name" value="Hypothetical protein af1432"/>
    <property type="match status" value="1"/>
</dbReference>
<evidence type="ECO:0000313" key="3">
    <source>
        <dbReference type="Proteomes" id="UP001149140"/>
    </source>
</evidence>
<dbReference type="PROSITE" id="PS51832">
    <property type="entry name" value="HD_GYP"/>
    <property type="match status" value="1"/>
</dbReference>
<organism evidence="2 3">
    <name type="scientific">Solirubrobacter ginsenosidimutans</name>
    <dbReference type="NCBI Taxonomy" id="490573"/>
    <lineage>
        <taxon>Bacteria</taxon>
        <taxon>Bacillati</taxon>
        <taxon>Actinomycetota</taxon>
        <taxon>Thermoleophilia</taxon>
        <taxon>Solirubrobacterales</taxon>
        <taxon>Solirubrobacteraceae</taxon>
        <taxon>Solirubrobacter</taxon>
    </lineage>
</organism>